<dbReference type="CDD" id="cd06267">
    <property type="entry name" value="PBP1_LacI_sugar_binding-like"/>
    <property type="match status" value="1"/>
</dbReference>
<evidence type="ECO:0000313" key="7">
    <source>
        <dbReference type="Proteomes" id="UP000538929"/>
    </source>
</evidence>
<dbReference type="PROSITE" id="PS50932">
    <property type="entry name" value="HTH_LACI_2"/>
    <property type="match status" value="1"/>
</dbReference>
<dbReference type="CDD" id="cd01392">
    <property type="entry name" value="HTH_LacI"/>
    <property type="match status" value="1"/>
</dbReference>
<name>A0A7W3T9L1_9ACTN</name>
<dbReference type="InterPro" id="IPR001761">
    <property type="entry name" value="Peripla_BP/Lac1_sug-bd_dom"/>
</dbReference>
<protein>
    <submittedName>
        <fullName evidence="6">LacI family DNA-binding transcriptional regulator</fullName>
    </submittedName>
</protein>
<organism evidence="6 7">
    <name type="scientific">Streptomyces alkaliphilus</name>
    <dbReference type="NCBI Taxonomy" id="1472722"/>
    <lineage>
        <taxon>Bacteria</taxon>
        <taxon>Bacillati</taxon>
        <taxon>Actinomycetota</taxon>
        <taxon>Actinomycetes</taxon>
        <taxon>Kitasatosporales</taxon>
        <taxon>Streptomycetaceae</taxon>
        <taxon>Streptomyces</taxon>
    </lineage>
</organism>
<dbReference type="GO" id="GO:0000976">
    <property type="term" value="F:transcription cis-regulatory region binding"/>
    <property type="evidence" value="ECO:0007669"/>
    <property type="project" value="TreeGrafter"/>
</dbReference>
<dbReference type="InterPro" id="IPR028082">
    <property type="entry name" value="Peripla_BP_I"/>
</dbReference>
<feature type="compositionally biased region" description="Pro residues" evidence="4">
    <location>
        <begin position="301"/>
        <end position="312"/>
    </location>
</feature>
<dbReference type="InterPro" id="IPR010982">
    <property type="entry name" value="Lambda_DNA-bd_dom_sf"/>
</dbReference>
<evidence type="ECO:0000259" key="5">
    <source>
        <dbReference type="PROSITE" id="PS50932"/>
    </source>
</evidence>
<keyword evidence="3" id="KW-0804">Transcription</keyword>
<proteinExistence type="predicted"/>
<evidence type="ECO:0000256" key="4">
    <source>
        <dbReference type="SAM" id="MobiDB-lite"/>
    </source>
</evidence>
<evidence type="ECO:0000256" key="2">
    <source>
        <dbReference type="ARBA" id="ARBA00023125"/>
    </source>
</evidence>
<dbReference type="EMBL" id="VKHT01000018">
    <property type="protein sequence ID" value="MBB0242789.1"/>
    <property type="molecule type" value="Genomic_DNA"/>
</dbReference>
<dbReference type="Pfam" id="PF00356">
    <property type="entry name" value="LacI"/>
    <property type="match status" value="1"/>
</dbReference>
<dbReference type="Gene3D" id="1.10.260.40">
    <property type="entry name" value="lambda repressor-like DNA-binding domains"/>
    <property type="match status" value="1"/>
</dbReference>
<dbReference type="InterPro" id="IPR000843">
    <property type="entry name" value="HTH_LacI"/>
</dbReference>
<evidence type="ECO:0000256" key="1">
    <source>
        <dbReference type="ARBA" id="ARBA00023015"/>
    </source>
</evidence>
<feature type="region of interest" description="Disordered" evidence="4">
    <location>
        <begin position="207"/>
        <end position="227"/>
    </location>
</feature>
<dbReference type="PROSITE" id="PS00356">
    <property type="entry name" value="HTH_LACI_1"/>
    <property type="match status" value="1"/>
</dbReference>
<dbReference type="SMART" id="SM00354">
    <property type="entry name" value="HTH_LACI"/>
    <property type="match status" value="1"/>
</dbReference>
<feature type="compositionally biased region" description="Basic residues" evidence="4">
    <location>
        <begin position="340"/>
        <end position="349"/>
    </location>
</feature>
<dbReference type="Pfam" id="PF00532">
    <property type="entry name" value="Peripla_BP_1"/>
    <property type="match status" value="1"/>
</dbReference>
<reference evidence="7" key="1">
    <citation type="submission" date="2019-10" db="EMBL/GenBank/DDBJ databases">
        <title>Streptomyces sp. nov., a novel actinobacterium isolated from alkaline environment.</title>
        <authorList>
            <person name="Golinska P."/>
        </authorList>
    </citation>
    <scope>NUCLEOTIDE SEQUENCE [LARGE SCALE GENOMIC DNA]</scope>
    <source>
        <strain evidence="7">DSM 42118</strain>
    </source>
</reference>
<feature type="domain" description="HTH lacI-type" evidence="5">
    <location>
        <begin position="1"/>
        <end position="53"/>
    </location>
</feature>
<comment type="caution">
    <text evidence="6">The sequence shown here is derived from an EMBL/GenBank/DDBJ whole genome shotgun (WGS) entry which is preliminary data.</text>
</comment>
<dbReference type="Gene3D" id="3.40.50.2300">
    <property type="match status" value="1"/>
</dbReference>
<feature type="compositionally biased region" description="Gly residues" evidence="4">
    <location>
        <begin position="209"/>
        <end position="218"/>
    </location>
</feature>
<accession>A0A7W3T9L1</accession>
<dbReference type="PANTHER" id="PTHR30146:SF109">
    <property type="entry name" value="HTH-TYPE TRANSCRIPTIONAL REGULATOR GALS"/>
    <property type="match status" value="1"/>
</dbReference>
<feature type="region of interest" description="Disordered" evidence="4">
    <location>
        <begin position="255"/>
        <end position="349"/>
    </location>
</feature>
<evidence type="ECO:0000256" key="3">
    <source>
        <dbReference type="ARBA" id="ARBA00023163"/>
    </source>
</evidence>
<dbReference type="Proteomes" id="UP000538929">
    <property type="component" value="Unassembled WGS sequence"/>
</dbReference>
<keyword evidence="2 6" id="KW-0238">DNA-binding</keyword>
<keyword evidence="7" id="KW-1185">Reference proteome</keyword>
<dbReference type="Gene3D" id="3.40.190.10">
    <property type="entry name" value="Periplasmic binding protein-like II"/>
    <property type="match status" value="1"/>
</dbReference>
<dbReference type="SUPFAM" id="SSF47413">
    <property type="entry name" value="lambda repressor-like DNA-binding domains"/>
    <property type="match status" value="1"/>
</dbReference>
<dbReference type="PANTHER" id="PTHR30146">
    <property type="entry name" value="LACI-RELATED TRANSCRIPTIONAL REPRESSOR"/>
    <property type="match status" value="1"/>
</dbReference>
<sequence length="349" mass="36867">MTDVARAAGVSTATVSYVLSGKRPVAPATRAAVENAITELGFTVNTAARSLRTGQSTLAALIVPDIANPFFAQLAATLQEELRGLGLHVIVCNTRADRHEERALLAEAVQQRFAGVVITPFRLLPRDIETLDRADIPTVISADISFGPVDLVTPDARAATRRALERVIAAGRRRIAMIAGPRDATGGDPRLELLRDLARRLGTSAAVTGCGGDSGSGGAADEPCAPSSDPVTLEYWSWVPGMEEVVDLWNSRNPDVRVESRTSWPPISRASPRPCTNRGTTTRSSPGSAPPGATARSATTPRPPRANGPWPPCRSGRPGGNERATGAARPPRCSPGTNTRPRRPNSRCG</sequence>
<gene>
    <name evidence="6" type="ORF">FNQ90_01360</name>
</gene>
<dbReference type="AlphaFoldDB" id="A0A7W3T9L1"/>
<evidence type="ECO:0000313" key="6">
    <source>
        <dbReference type="EMBL" id="MBB0242789.1"/>
    </source>
</evidence>
<dbReference type="SUPFAM" id="SSF53822">
    <property type="entry name" value="Periplasmic binding protein-like I"/>
    <property type="match status" value="1"/>
</dbReference>
<feature type="compositionally biased region" description="Polar residues" evidence="4">
    <location>
        <begin position="277"/>
        <end position="287"/>
    </location>
</feature>
<dbReference type="GO" id="GO:0003700">
    <property type="term" value="F:DNA-binding transcription factor activity"/>
    <property type="evidence" value="ECO:0007669"/>
    <property type="project" value="TreeGrafter"/>
</dbReference>
<keyword evidence="1" id="KW-0805">Transcription regulation</keyword>